<proteinExistence type="predicted"/>
<gene>
    <name evidence="1" type="primary">VPS13D</name>
    <name evidence="1" type="ORF">L345_15766</name>
</gene>
<evidence type="ECO:0000313" key="2">
    <source>
        <dbReference type="Proteomes" id="UP000018936"/>
    </source>
</evidence>
<organism evidence="1 2">
    <name type="scientific">Ophiophagus hannah</name>
    <name type="common">King cobra</name>
    <name type="synonym">Naja hannah</name>
    <dbReference type="NCBI Taxonomy" id="8665"/>
    <lineage>
        <taxon>Eukaryota</taxon>
        <taxon>Metazoa</taxon>
        <taxon>Chordata</taxon>
        <taxon>Craniata</taxon>
        <taxon>Vertebrata</taxon>
        <taxon>Euteleostomi</taxon>
        <taxon>Lepidosauria</taxon>
        <taxon>Squamata</taxon>
        <taxon>Bifurcata</taxon>
        <taxon>Unidentata</taxon>
        <taxon>Episquamata</taxon>
        <taxon>Toxicofera</taxon>
        <taxon>Serpentes</taxon>
        <taxon>Colubroidea</taxon>
        <taxon>Elapidae</taxon>
        <taxon>Elapinae</taxon>
        <taxon>Ophiophagus</taxon>
    </lineage>
</organism>
<dbReference type="GO" id="GO:0045053">
    <property type="term" value="P:protein retention in Golgi apparatus"/>
    <property type="evidence" value="ECO:0007669"/>
    <property type="project" value="TreeGrafter"/>
</dbReference>
<reference evidence="1 2" key="1">
    <citation type="journal article" date="2013" name="Proc. Natl. Acad. Sci. U.S.A.">
        <title>The king cobra genome reveals dynamic gene evolution and adaptation in the snake venom system.</title>
        <authorList>
            <person name="Vonk F.J."/>
            <person name="Casewell N.R."/>
            <person name="Henkel C.V."/>
            <person name="Heimberg A.M."/>
            <person name="Jansen H.J."/>
            <person name="McCleary R.J."/>
            <person name="Kerkkamp H.M."/>
            <person name="Vos R.A."/>
            <person name="Guerreiro I."/>
            <person name="Calvete J.J."/>
            <person name="Wuster W."/>
            <person name="Woods A.E."/>
            <person name="Logan J.M."/>
            <person name="Harrison R.A."/>
            <person name="Castoe T.A."/>
            <person name="de Koning A.P."/>
            <person name="Pollock D.D."/>
            <person name="Yandell M."/>
            <person name="Calderon D."/>
            <person name="Renjifo C."/>
            <person name="Currier R.B."/>
            <person name="Salgado D."/>
            <person name="Pla D."/>
            <person name="Sanz L."/>
            <person name="Hyder A.S."/>
            <person name="Ribeiro J.M."/>
            <person name="Arntzen J.W."/>
            <person name="van den Thillart G.E."/>
            <person name="Boetzer M."/>
            <person name="Pirovano W."/>
            <person name="Dirks R.P."/>
            <person name="Spaink H.P."/>
            <person name="Duboule D."/>
            <person name="McGlinn E."/>
            <person name="Kini R.M."/>
            <person name="Richardson M.K."/>
        </authorList>
    </citation>
    <scope>NUCLEOTIDE SEQUENCE</scope>
    <source>
        <tissue evidence="1">Blood</tissue>
    </source>
</reference>
<keyword evidence="2" id="KW-1185">Reference proteome</keyword>
<name>V8N9C4_OPHHA</name>
<dbReference type="PANTHER" id="PTHR16166">
    <property type="entry name" value="VACUOLAR PROTEIN SORTING-ASSOCIATED PROTEIN VPS13"/>
    <property type="match status" value="1"/>
</dbReference>
<dbReference type="InterPro" id="IPR026847">
    <property type="entry name" value="VPS13"/>
</dbReference>
<dbReference type="PANTHER" id="PTHR16166:SF141">
    <property type="entry name" value="INTERMEMBRANE LIPID TRANSFER PROTEIN VPS13D"/>
    <property type="match status" value="1"/>
</dbReference>
<comment type="caution">
    <text evidence="1">The sequence shown here is derived from an EMBL/GenBank/DDBJ whole genome shotgun (WGS) entry which is preliminary data.</text>
</comment>
<dbReference type="EMBL" id="AZIM01006633">
    <property type="protein sequence ID" value="ETE58511.1"/>
    <property type="molecule type" value="Genomic_DNA"/>
</dbReference>
<protein>
    <submittedName>
        <fullName evidence="1">Vacuolar protein sorting-associated protein 13D</fullName>
    </submittedName>
</protein>
<dbReference type="OrthoDB" id="272810at2759"/>
<dbReference type="GO" id="GO:0006623">
    <property type="term" value="P:protein targeting to vacuole"/>
    <property type="evidence" value="ECO:0007669"/>
    <property type="project" value="TreeGrafter"/>
</dbReference>
<accession>V8N9C4</accession>
<evidence type="ECO:0000313" key="1">
    <source>
        <dbReference type="EMBL" id="ETE58511.1"/>
    </source>
</evidence>
<dbReference type="AlphaFoldDB" id="V8N9C4"/>
<sequence length="90" mass="10897">MDNSMERRDHNYIVEPVCTSALLKRNCSKEPLRSRNMPRLEFDIQLETIPLKLSQMQYRQIMDFLKELDRKERQLKFRKWRPKVTVSGKG</sequence>
<dbReference type="Proteomes" id="UP000018936">
    <property type="component" value="Unassembled WGS sequence"/>
</dbReference>
<dbReference type="GO" id="GO:0007005">
    <property type="term" value="P:mitochondrion organization"/>
    <property type="evidence" value="ECO:0007669"/>
    <property type="project" value="TreeGrafter"/>
</dbReference>